<reference evidence="2" key="1">
    <citation type="submission" date="2018-05" db="EMBL/GenBank/DDBJ databases">
        <authorList>
            <person name="Lanie J.A."/>
            <person name="Ng W.-L."/>
            <person name="Kazmierczak K.M."/>
            <person name="Andrzejewski T.M."/>
            <person name="Davidsen T.M."/>
            <person name="Wayne K.J."/>
            <person name="Tettelin H."/>
            <person name="Glass J.I."/>
            <person name="Rusch D."/>
            <person name="Podicherti R."/>
            <person name="Tsui H.-C.T."/>
            <person name="Winkler M.E."/>
        </authorList>
    </citation>
    <scope>NUCLEOTIDE SEQUENCE</scope>
</reference>
<dbReference type="GO" id="GO:0003677">
    <property type="term" value="F:DNA binding"/>
    <property type="evidence" value="ECO:0007669"/>
    <property type="project" value="UniProtKB-KW"/>
</dbReference>
<protein>
    <recommendedName>
        <fullName evidence="3">Fe-S cluster assembly transcriptional regulator IscR</fullName>
    </recommendedName>
</protein>
<dbReference type="InterPro" id="IPR030489">
    <property type="entry name" value="TR_Rrf2-type_CS"/>
</dbReference>
<name>A0A381MZ37_9ZZZZ</name>
<accession>A0A381MZ37</accession>
<dbReference type="Gene3D" id="1.10.10.10">
    <property type="entry name" value="Winged helix-like DNA-binding domain superfamily/Winged helix DNA-binding domain"/>
    <property type="match status" value="1"/>
</dbReference>
<dbReference type="SUPFAM" id="SSF46785">
    <property type="entry name" value="Winged helix' DNA-binding domain"/>
    <property type="match status" value="1"/>
</dbReference>
<dbReference type="AlphaFoldDB" id="A0A381MZ37"/>
<gene>
    <name evidence="2" type="ORF">METZ01_LOCUS435</name>
</gene>
<dbReference type="PANTHER" id="PTHR33221">
    <property type="entry name" value="WINGED HELIX-TURN-HELIX TRANSCRIPTIONAL REGULATOR, RRF2 FAMILY"/>
    <property type="match status" value="1"/>
</dbReference>
<dbReference type="PANTHER" id="PTHR33221:SF5">
    <property type="entry name" value="HTH-TYPE TRANSCRIPTIONAL REGULATOR ISCR"/>
    <property type="match status" value="1"/>
</dbReference>
<dbReference type="Pfam" id="PF02082">
    <property type="entry name" value="Rrf2"/>
    <property type="match status" value="1"/>
</dbReference>
<dbReference type="InterPro" id="IPR036390">
    <property type="entry name" value="WH_DNA-bd_sf"/>
</dbReference>
<dbReference type="FunFam" id="1.10.10.10:FF:000026">
    <property type="entry name" value="HTH-type transcriptional regulator IscR"/>
    <property type="match status" value="1"/>
</dbReference>
<organism evidence="2">
    <name type="scientific">marine metagenome</name>
    <dbReference type="NCBI Taxonomy" id="408172"/>
    <lineage>
        <taxon>unclassified sequences</taxon>
        <taxon>metagenomes</taxon>
        <taxon>ecological metagenomes</taxon>
    </lineage>
</organism>
<dbReference type="GO" id="GO:0005829">
    <property type="term" value="C:cytosol"/>
    <property type="evidence" value="ECO:0007669"/>
    <property type="project" value="TreeGrafter"/>
</dbReference>
<evidence type="ECO:0000313" key="2">
    <source>
        <dbReference type="EMBL" id="SUZ47581.1"/>
    </source>
</evidence>
<dbReference type="NCBIfam" id="TIGR00738">
    <property type="entry name" value="rrf2_super"/>
    <property type="match status" value="1"/>
</dbReference>
<sequence length="153" mass="16543">MRLTTKGRYAVTALLDLAIHHDAGPVPLAGIALRQDISQSYLEQLFGRLKKAGLVRSSRGPGGGYELVGDVESINVSEILTAVGEGFDATRCGGSGDCQDGQTCLTHELWSDLSMQIDLFLSRITLASLLERGDIMSIARRLEDVDLIEARLI</sequence>
<evidence type="ECO:0000256" key="1">
    <source>
        <dbReference type="ARBA" id="ARBA00023125"/>
    </source>
</evidence>
<dbReference type="EMBL" id="UINC01000023">
    <property type="protein sequence ID" value="SUZ47581.1"/>
    <property type="molecule type" value="Genomic_DNA"/>
</dbReference>
<dbReference type="PROSITE" id="PS51197">
    <property type="entry name" value="HTH_RRF2_2"/>
    <property type="match status" value="1"/>
</dbReference>
<dbReference type="InterPro" id="IPR036388">
    <property type="entry name" value="WH-like_DNA-bd_sf"/>
</dbReference>
<proteinExistence type="predicted"/>
<evidence type="ECO:0008006" key="3">
    <source>
        <dbReference type="Google" id="ProtNLM"/>
    </source>
</evidence>
<dbReference type="InterPro" id="IPR000944">
    <property type="entry name" value="Tscrpt_reg_Rrf2"/>
</dbReference>
<dbReference type="GO" id="GO:0003700">
    <property type="term" value="F:DNA-binding transcription factor activity"/>
    <property type="evidence" value="ECO:0007669"/>
    <property type="project" value="TreeGrafter"/>
</dbReference>
<dbReference type="PROSITE" id="PS01332">
    <property type="entry name" value="HTH_RRF2_1"/>
    <property type="match status" value="1"/>
</dbReference>
<keyword evidence="1" id="KW-0238">DNA-binding</keyword>